<dbReference type="PANTHER" id="PTHR36221:SF1">
    <property type="entry name" value="DUF742 DOMAIN-CONTAINING PROTEIN"/>
    <property type="match status" value="1"/>
</dbReference>
<accession>A0ABP4WPU6</accession>
<keyword evidence="3" id="KW-1185">Reference proteome</keyword>
<dbReference type="EMBL" id="BAAALS010000013">
    <property type="protein sequence ID" value="GAA1757233.1"/>
    <property type="molecule type" value="Genomic_DNA"/>
</dbReference>
<dbReference type="Proteomes" id="UP001500655">
    <property type="component" value="Unassembled WGS sequence"/>
</dbReference>
<dbReference type="InterPro" id="IPR007995">
    <property type="entry name" value="DUF742"/>
</dbReference>
<evidence type="ECO:0000256" key="1">
    <source>
        <dbReference type="SAM" id="MobiDB-lite"/>
    </source>
</evidence>
<reference evidence="3" key="1">
    <citation type="journal article" date="2019" name="Int. J. Syst. Evol. Microbiol.">
        <title>The Global Catalogue of Microorganisms (GCM) 10K type strain sequencing project: providing services to taxonomists for standard genome sequencing and annotation.</title>
        <authorList>
            <consortium name="The Broad Institute Genomics Platform"/>
            <consortium name="The Broad Institute Genome Sequencing Center for Infectious Disease"/>
            <person name="Wu L."/>
            <person name="Ma J."/>
        </authorList>
    </citation>
    <scope>NUCLEOTIDE SEQUENCE [LARGE SCALE GENOMIC DNA]</scope>
    <source>
        <strain evidence="3">JCM 13249</strain>
    </source>
</reference>
<evidence type="ECO:0000313" key="2">
    <source>
        <dbReference type="EMBL" id="GAA1757233.1"/>
    </source>
</evidence>
<name>A0ABP4WPU6_9ACTN</name>
<dbReference type="Pfam" id="PF05331">
    <property type="entry name" value="DUF742"/>
    <property type="match status" value="1"/>
</dbReference>
<protein>
    <submittedName>
        <fullName evidence="2">DUF742 domain-containing protein</fullName>
    </submittedName>
</protein>
<feature type="region of interest" description="Disordered" evidence="1">
    <location>
        <begin position="1"/>
        <end position="46"/>
    </location>
</feature>
<dbReference type="PANTHER" id="PTHR36221">
    <property type="entry name" value="DUF742 DOMAIN-CONTAINING PROTEIN"/>
    <property type="match status" value="1"/>
</dbReference>
<proteinExistence type="predicted"/>
<gene>
    <name evidence="2" type="ORF">GCM10009681_30630</name>
</gene>
<evidence type="ECO:0000313" key="3">
    <source>
        <dbReference type="Proteomes" id="UP001500655"/>
    </source>
</evidence>
<sequence length="146" mass="15951">MSGDIGPRLPDPRMIPQWQAPAPRHAADDDGPPPEPPRSPDDPLIRPFFVTGGRTHPLRDGLRVETLISAQPWAAHAPLRFEAQQIVTMCQSPRSVAEIASGLGVPIGVTKVLIADLAADGYVTCHEHVELPIDIIERIRDRVRAL</sequence>
<comment type="caution">
    <text evidence="2">The sequence shown here is derived from an EMBL/GenBank/DDBJ whole genome shotgun (WGS) entry which is preliminary data.</text>
</comment>
<organism evidence="2 3">
    <name type="scientific">Luedemannella helvata</name>
    <dbReference type="NCBI Taxonomy" id="349315"/>
    <lineage>
        <taxon>Bacteria</taxon>
        <taxon>Bacillati</taxon>
        <taxon>Actinomycetota</taxon>
        <taxon>Actinomycetes</taxon>
        <taxon>Micromonosporales</taxon>
        <taxon>Micromonosporaceae</taxon>
        <taxon>Luedemannella</taxon>
    </lineage>
</organism>